<dbReference type="AlphaFoldDB" id="A0AAF0ESW9"/>
<evidence type="ECO:0000256" key="8">
    <source>
        <dbReference type="ARBA" id="ARBA00023125"/>
    </source>
</evidence>
<keyword evidence="9 10" id="KW-0539">Nucleus</keyword>
<evidence type="ECO:0000256" key="4">
    <source>
        <dbReference type="ARBA" id="ARBA00022723"/>
    </source>
</evidence>
<dbReference type="SUPFAM" id="SSF52540">
    <property type="entry name" value="P-loop containing nucleoside triphosphate hydrolases"/>
    <property type="match status" value="1"/>
</dbReference>
<dbReference type="GO" id="GO:0005664">
    <property type="term" value="C:nuclear origin of replication recognition complex"/>
    <property type="evidence" value="ECO:0007669"/>
    <property type="project" value="TreeGrafter"/>
</dbReference>
<dbReference type="InterPro" id="IPR027417">
    <property type="entry name" value="P-loop_NTPase"/>
</dbReference>
<feature type="compositionally biased region" description="Polar residues" evidence="11">
    <location>
        <begin position="104"/>
        <end position="123"/>
    </location>
</feature>
<keyword evidence="6 10" id="KW-0067">ATP-binding</keyword>
<dbReference type="GO" id="GO:0005524">
    <property type="term" value="F:ATP binding"/>
    <property type="evidence" value="ECO:0007669"/>
    <property type="project" value="UniProtKB-KW"/>
</dbReference>
<keyword evidence="7" id="KW-0460">Magnesium</keyword>
<keyword evidence="14" id="KW-1185">Reference proteome</keyword>
<dbReference type="InterPro" id="IPR054425">
    <property type="entry name" value="Cdc6_ORC1-like_ATPase_lid"/>
</dbReference>
<sequence length="725" mass="78812">MTRSLALENTEASGDDAGIDDWHAAYVLLEREHFALRQRYESDMKLWLEFKRWWLTVVATGSDDELCIVGDSPVASDAREMAEMAGATHIASERSSRLLLPATSASMSDTPKAQQLQSMHSQHAASTGAGESAGESAGTRQAPAMIPPQAESAVQEPLTPRKRVRQSIREHRASVRARLQSDPNAFKKHGRYAFPARTAPRSADAHIETYYAAVGSPPPRARAIWDASSPSSQDSPSKNAKTRKARISRHRTTAPPDPTPPDYWSRRLSGAPTEVVEEDDRRKRQKVEESDGPQDVVSDAISDSGADVKSEAVPPAARPQQRKKRASQPPRRTGTSIPQRAPSLYDLPDHELEKLTPAERAARLLHVSATPDTMPCRQNEFQEVLEFTSDALAAGAGGCAYICGVPGTGKTATVRAAMRELAARMEQGRVPHFDYCEINGMKLASASQAYIELWYAIGGRRLNSRNALKHLSAYFGAGEGADRQPLVVLMDELDMFVTSRQDVIYNLFHWPNLPGSNLVVIAVANTMDLPERTLQPKVASRLGMTRIPFMPYTDRQLLEIVHMRLGSGDDAVTKGCPDVFSQDALVFAAKRVANVSGDARRMLDVCRRAADSAEGQISIADIRHVLDSMARSGKGVHIAALPLHAKLLLASMFGCVRQTSLDEISWGDVVAHHTVLVRTHAFASTSAEALLRPLAALCALGLVIAVGAGAGPGRAGSHARLLLER</sequence>
<protein>
    <recommendedName>
        <fullName evidence="10">Origin recognition complex subunit 1</fullName>
    </recommendedName>
</protein>
<feature type="region of interest" description="Disordered" evidence="11">
    <location>
        <begin position="104"/>
        <end position="141"/>
    </location>
</feature>
<dbReference type="SMART" id="SM00382">
    <property type="entry name" value="AAA"/>
    <property type="match status" value="1"/>
</dbReference>
<dbReference type="GO" id="GO:0003688">
    <property type="term" value="F:DNA replication origin binding"/>
    <property type="evidence" value="ECO:0007669"/>
    <property type="project" value="UniProtKB-ARBA"/>
</dbReference>
<name>A0AAF0ESW9_9BASI</name>
<evidence type="ECO:0000256" key="1">
    <source>
        <dbReference type="ARBA" id="ARBA00004123"/>
    </source>
</evidence>
<keyword evidence="3 10" id="KW-0235">DNA replication</keyword>
<evidence type="ECO:0000256" key="5">
    <source>
        <dbReference type="ARBA" id="ARBA00022741"/>
    </source>
</evidence>
<feature type="compositionally biased region" description="Basic and acidic residues" evidence="11">
    <location>
        <begin position="279"/>
        <end position="289"/>
    </location>
</feature>
<evidence type="ECO:0000313" key="14">
    <source>
        <dbReference type="Proteomes" id="UP001219933"/>
    </source>
</evidence>
<keyword evidence="5 10" id="KW-0547">Nucleotide-binding</keyword>
<dbReference type="Pfam" id="PF00004">
    <property type="entry name" value="AAA"/>
    <property type="match status" value="1"/>
</dbReference>
<evidence type="ECO:0000256" key="6">
    <source>
        <dbReference type="ARBA" id="ARBA00022840"/>
    </source>
</evidence>
<dbReference type="InterPro" id="IPR003593">
    <property type="entry name" value="AAA+_ATPase"/>
</dbReference>
<dbReference type="PANTHER" id="PTHR10763">
    <property type="entry name" value="CELL DIVISION CONTROL PROTEIN 6-RELATED"/>
    <property type="match status" value="1"/>
</dbReference>
<feature type="region of interest" description="Disordered" evidence="11">
    <location>
        <begin position="222"/>
        <end position="343"/>
    </location>
</feature>
<gene>
    <name evidence="13" type="primary">ORC1</name>
    <name evidence="13" type="ORF">MCUN1_003036</name>
</gene>
<evidence type="ECO:0000256" key="10">
    <source>
        <dbReference type="RuleBase" id="RU365058"/>
    </source>
</evidence>
<dbReference type="CDD" id="cd00009">
    <property type="entry name" value="AAA"/>
    <property type="match status" value="1"/>
</dbReference>
<comment type="subcellular location">
    <subcellularLocation>
        <location evidence="1 10">Nucleus</location>
    </subcellularLocation>
</comment>
<dbReference type="InterPro" id="IPR050311">
    <property type="entry name" value="ORC1/CDC6"/>
</dbReference>
<evidence type="ECO:0000256" key="2">
    <source>
        <dbReference type="ARBA" id="ARBA00008398"/>
    </source>
</evidence>
<feature type="compositionally biased region" description="Low complexity" evidence="11">
    <location>
        <begin position="124"/>
        <end position="139"/>
    </location>
</feature>
<reference evidence="13" key="1">
    <citation type="submission" date="2023-03" db="EMBL/GenBank/DDBJ databases">
        <title>Mating type loci evolution in Malassezia.</title>
        <authorList>
            <person name="Coelho M.A."/>
        </authorList>
    </citation>
    <scope>NUCLEOTIDE SEQUENCE</scope>
    <source>
        <strain evidence="13">CBS 11721</strain>
    </source>
</reference>
<feature type="region of interest" description="Disordered" evidence="11">
    <location>
        <begin position="148"/>
        <end position="167"/>
    </location>
</feature>
<feature type="compositionally biased region" description="Low complexity" evidence="11">
    <location>
        <begin position="228"/>
        <end position="237"/>
    </location>
</feature>
<keyword evidence="8 10" id="KW-0238">DNA-binding</keyword>
<proteinExistence type="inferred from homology"/>
<dbReference type="InterPro" id="IPR003959">
    <property type="entry name" value="ATPase_AAA_core"/>
</dbReference>
<dbReference type="EMBL" id="CP119880">
    <property type="protein sequence ID" value="WFD36160.1"/>
    <property type="molecule type" value="Genomic_DNA"/>
</dbReference>
<dbReference type="Gene3D" id="1.10.8.60">
    <property type="match status" value="1"/>
</dbReference>
<organism evidence="13 14">
    <name type="scientific">Malassezia cuniculi</name>
    <dbReference type="NCBI Taxonomy" id="948313"/>
    <lineage>
        <taxon>Eukaryota</taxon>
        <taxon>Fungi</taxon>
        <taxon>Dikarya</taxon>
        <taxon>Basidiomycota</taxon>
        <taxon>Ustilaginomycotina</taxon>
        <taxon>Malasseziomycetes</taxon>
        <taxon>Malasseziales</taxon>
        <taxon>Malasseziaceae</taxon>
        <taxon>Malassezia</taxon>
    </lineage>
</organism>
<evidence type="ECO:0000256" key="3">
    <source>
        <dbReference type="ARBA" id="ARBA00022705"/>
    </source>
</evidence>
<comment type="similarity">
    <text evidence="2 10">Belongs to the ORC1 family.</text>
</comment>
<dbReference type="PANTHER" id="PTHR10763:SF23">
    <property type="entry name" value="ORIGIN RECOGNITION COMPLEX SUBUNIT 1"/>
    <property type="match status" value="1"/>
</dbReference>
<dbReference type="Pfam" id="PF22606">
    <property type="entry name" value="Cdc6-ORC-like_ATPase_lid"/>
    <property type="match status" value="1"/>
</dbReference>
<dbReference type="GO" id="GO:0006270">
    <property type="term" value="P:DNA replication initiation"/>
    <property type="evidence" value="ECO:0007669"/>
    <property type="project" value="TreeGrafter"/>
</dbReference>
<evidence type="ECO:0000256" key="9">
    <source>
        <dbReference type="ARBA" id="ARBA00023242"/>
    </source>
</evidence>
<evidence type="ECO:0000259" key="12">
    <source>
        <dbReference type="SMART" id="SM00382"/>
    </source>
</evidence>
<feature type="compositionally biased region" description="Basic residues" evidence="11">
    <location>
        <begin position="240"/>
        <end position="252"/>
    </location>
</feature>
<comment type="subunit">
    <text evidence="10">ORC is composed of six subunits.</text>
</comment>
<dbReference type="GO" id="GO:0016887">
    <property type="term" value="F:ATP hydrolysis activity"/>
    <property type="evidence" value="ECO:0007669"/>
    <property type="project" value="InterPro"/>
</dbReference>
<evidence type="ECO:0000313" key="13">
    <source>
        <dbReference type="EMBL" id="WFD36160.1"/>
    </source>
</evidence>
<comment type="function">
    <text evidence="10">Component of the origin recognition complex (ORC) that binds origins of replication. DNA-binding is ATP-dependent, however specific DNA sequences that define origins of replication have not been identified so far. ORC is required to assemble the pre-replication complex necessary to initiate DNA replication.</text>
</comment>
<dbReference type="Gene3D" id="3.40.50.300">
    <property type="entry name" value="P-loop containing nucleotide triphosphate hydrolases"/>
    <property type="match status" value="1"/>
</dbReference>
<accession>A0AAF0ESW9</accession>
<dbReference type="GO" id="GO:0033314">
    <property type="term" value="P:mitotic DNA replication checkpoint signaling"/>
    <property type="evidence" value="ECO:0007669"/>
    <property type="project" value="TreeGrafter"/>
</dbReference>
<dbReference type="Proteomes" id="UP001219933">
    <property type="component" value="Chromosome 4"/>
</dbReference>
<evidence type="ECO:0000256" key="7">
    <source>
        <dbReference type="ARBA" id="ARBA00022842"/>
    </source>
</evidence>
<dbReference type="FunFam" id="3.40.50.300:FF:000199">
    <property type="entry name" value="Origin recognition complex subunit 1"/>
    <property type="match status" value="1"/>
</dbReference>
<feature type="domain" description="AAA+ ATPase" evidence="12">
    <location>
        <begin position="396"/>
        <end position="548"/>
    </location>
</feature>
<dbReference type="GO" id="GO:0046872">
    <property type="term" value="F:metal ion binding"/>
    <property type="evidence" value="ECO:0007669"/>
    <property type="project" value="UniProtKB-KW"/>
</dbReference>
<keyword evidence="4" id="KW-0479">Metal-binding</keyword>
<evidence type="ECO:0000256" key="11">
    <source>
        <dbReference type="SAM" id="MobiDB-lite"/>
    </source>
</evidence>